<dbReference type="EMBL" id="QLZR01000002">
    <property type="protein sequence ID" value="RAZ79628.1"/>
    <property type="molecule type" value="Genomic_DNA"/>
</dbReference>
<sequence>MPQGQAIKYFIARPPEKHPRKEYLENQLHRKTAGERGENKMRKKFQEFHLDENFAALWDIGLIDGDWKTQFDGLVMTEKCIIILDSKNVSEDLHFDEKTGEFIRMDSKGQRLILDNPVFQLNKNILFLRRWLRKRKIDVRVKGLIVYTANQCLFHSKPSGAPICKTYQMNDYLYNILHSLPPDPTPLKVNKIKRLIEASHSPYVRRPLCETYQIAYSDLQKGVYCASCKGYQVVRSKRNWVCLRCGAKNSTAHHFALQEYFSFVDDSVTNKEFREFCLLESSDVAKRILVQYDFEVFGETKSRRYRIKE</sequence>
<organism evidence="2 3">
    <name type="scientific">Planococcus halotolerans</name>
    <dbReference type="NCBI Taxonomy" id="2233542"/>
    <lineage>
        <taxon>Bacteria</taxon>
        <taxon>Bacillati</taxon>
        <taxon>Bacillota</taxon>
        <taxon>Bacilli</taxon>
        <taxon>Bacillales</taxon>
        <taxon>Caryophanaceae</taxon>
        <taxon>Planococcus</taxon>
    </lineage>
</organism>
<gene>
    <name evidence="2" type="ORF">DP120_08475</name>
</gene>
<name>A0A365L2H4_9BACL</name>
<dbReference type="Proteomes" id="UP000251002">
    <property type="component" value="Unassembled WGS sequence"/>
</dbReference>
<dbReference type="PROSITE" id="PS50965">
    <property type="entry name" value="NERD"/>
    <property type="match status" value="1"/>
</dbReference>
<feature type="domain" description="NERD" evidence="1">
    <location>
        <begin position="33"/>
        <end position="151"/>
    </location>
</feature>
<dbReference type="AlphaFoldDB" id="A0A365L2H4"/>
<accession>A0A365L2H4</accession>
<dbReference type="InterPro" id="IPR011528">
    <property type="entry name" value="NERD"/>
</dbReference>
<proteinExistence type="predicted"/>
<dbReference type="Pfam" id="PF08378">
    <property type="entry name" value="NERD"/>
    <property type="match status" value="1"/>
</dbReference>
<reference evidence="2 3" key="1">
    <citation type="submission" date="2018-06" db="EMBL/GenBank/DDBJ databases">
        <title>The draft genome sequences of strains SCU63 and S1.</title>
        <authorList>
            <person name="Gan L."/>
        </authorList>
    </citation>
    <scope>NUCLEOTIDE SEQUENCE [LARGE SCALE GENOMIC DNA]</scope>
    <source>
        <strain evidence="2 3">SCU63</strain>
    </source>
</reference>
<evidence type="ECO:0000313" key="2">
    <source>
        <dbReference type="EMBL" id="RAZ79628.1"/>
    </source>
</evidence>
<protein>
    <submittedName>
        <fullName evidence="2">NERD domain-containing protein</fullName>
    </submittedName>
</protein>
<keyword evidence="3" id="KW-1185">Reference proteome</keyword>
<evidence type="ECO:0000313" key="3">
    <source>
        <dbReference type="Proteomes" id="UP000251002"/>
    </source>
</evidence>
<evidence type="ECO:0000259" key="1">
    <source>
        <dbReference type="PROSITE" id="PS50965"/>
    </source>
</evidence>
<comment type="caution">
    <text evidence="2">The sequence shown here is derived from an EMBL/GenBank/DDBJ whole genome shotgun (WGS) entry which is preliminary data.</text>
</comment>